<evidence type="ECO:0000313" key="3">
    <source>
        <dbReference type="Proteomes" id="UP000033352"/>
    </source>
</evidence>
<evidence type="ECO:0000259" key="1">
    <source>
        <dbReference type="Pfam" id="PF12706"/>
    </source>
</evidence>
<dbReference type="PANTHER" id="PTHR15032">
    <property type="entry name" value="N-ACYL-PHOSPHATIDYLETHANOLAMINE-HYDROLYZING PHOSPHOLIPASE D"/>
    <property type="match status" value="1"/>
</dbReference>
<dbReference type="Pfam" id="PF12706">
    <property type="entry name" value="Lactamase_B_2"/>
    <property type="match status" value="1"/>
</dbReference>
<comment type="caution">
    <text evidence="2">The sequence shown here is derived from an EMBL/GenBank/DDBJ whole genome shotgun (WGS) entry which is preliminary data.</text>
</comment>
<reference evidence="2 3" key="1">
    <citation type="submission" date="2015-03" db="EMBL/GenBank/DDBJ databases">
        <authorList>
            <person name="McCorrison J."/>
            <person name="Sanka R."/>
            <person name="Adams M."/>
            <person name="Brinkac L."/>
            <person name="Nierman W."/>
            <person name="Sutton G."/>
            <person name="Nelson K."/>
            <person name="Kiedrowski L."/>
            <person name="Guerrero D."/>
            <person name="Bonomo R."/>
        </authorList>
    </citation>
    <scope>NUCLEOTIDE SEQUENCE [LARGE SCALE GENOMIC DNA]</scope>
    <source>
        <strain evidence="2 3">35699</strain>
    </source>
</reference>
<evidence type="ECO:0000313" key="2">
    <source>
        <dbReference type="EMBL" id="KJN22405.1"/>
    </source>
</evidence>
<dbReference type="InterPro" id="IPR036866">
    <property type="entry name" value="RibonucZ/Hydroxyglut_hydro"/>
</dbReference>
<accession>A0A0F1AN70</accession>
<feature type="domain" description="Metallo-beta-lactamase" evidence="1">
    <location>
        <begin position="93"/>
        <end position="288"/>
    </location>
</feature>
<proteinExistence type="predicted"/>
<dbReference type="PANTHER" id="PTHR15032:SF4">
    <property type="entry name" value="N-ACYL-PHOSPHATIDYLETHANOLAMINE-HYDROLYZING PHOSPHOLIPASE D"/>
    <property type="match status" value="1"/>
</dbReference>
<dbReference type="PATRIC" id="fig|1619248.3.peg.3407"/>
<dbReference type="InterPro" id="IPR024884">
    <property type="entry name" value="NAPE-PLD"/>
</dbReference>
<dbReference type="GO" id="GO:0008270">
    <property type="term" value="F:zinc ion binding"/>
    <property type="evidence" value="ECO:0007669"/>
    <property type="project" value="InterPro"/>
</dbReference>
<dbReference type="Gene3D" id="3.60.15.10">
    <property type="entry name" value="Ribonuclease Z/Hydroxyacylglutathione hydrolase-like"/>
    <property type="match status" value="1"/>
</dbReference>
<dbReference type="AlphaFoldDB" id="A0A0F1AN70"/>
<dbReference type="SUPFAM" id="SSF56281">
    <property type="entry name" value="Metallo-hydrolase/oxidoreductase"/>
    <property type="match status" value="1"/>
</dbReference>
<dbReference type="Proteomes" id="UP000033352">
    <property type="component" value="Unassembled WGS sequence"/>
</dbReference>
<name>A0A0F1AN70_9ENTR</name>
<dbReference type="EMBL" id="JZYX01000046">
    <property type="protein sequence ID" value="KJN22405.1"/>
    <property type="molecule type" value="Genomic_DNA"/>
</dbReference>
<protein>
    <submittedName>
        <fullName evidence="2">Beta-lactamase</fullName>
    </submittedName>
</protein>
<dbReference type="GO" id="GO:0005737">
    <property type="term" value="C:cytoplasm"/>
    <property type="evidence" value="ECO:0007669"/>
    <property type="project" value="TreeGrafter"/>
</dbReference>
<sequence>MAVVWKNPWYDPSLNHHTPNGFRNTQPGGHQPGDLDRWRKARKEAGLPKPPTLGYDNFIRQWWQPAVLTQPHEDGVWWLGHASVLLQMDGNILLTDPVFSRRASPLPFLGPQRRTPPALSVDKLQQLDAVVISHNHYDHLDDATIRRILRRFPNVQLFVPLGLAAWFRHRGAKQVVELDWWQSFTWQGMTLTAVPAQHWSMRTPWNRNRSLWCGWVMEGRHHRFWFSGDTGYSPELLLIPERLGPVDVAALPIGAYAPRWFMAVHHMDPQSAVALWQQLGSPLAFPIHCGVFELADEALDEPVQELITALDNLAPVNHSFRILKIGEYLSL</sequence>
<dbReference type="GO" id="GO:0070290">
    <property type="term" value="F:N-acylphosphatidylethanolamine-specific phospholipase D activity"/>
    <property type="evidence" value="ECO:0007669"/>
    <property type="project" value="InterPro"/>
</dbReference>
<dbReference type="InterPro" id="IPR001279">
    <property type="entry name" value="Metallo-B-lactamas"/>
</dbReference>
<dbReference type="PIRSF" id="PIRSF038896">
    <property type="entry name" value="NAPE-PLD"/>
    <property type="match status" value="1"/>
</dbReference>
<organism evidence="2 3">
    <name type="scientific">Enterobacter sichuanensis</name>
    <dbReference type="NCBI Taxonomy" id="2071710"/>
    <lineage>
        <taxon>Bacteria</taxon>
        <taxon>Pseudomonadati</taxon>
        <taxon>Pseudomonadota</taxon>
        <taxon>Gammaproteobacteria</taxon>
        <taxon>Enterobacterales</taxon>
        <taxon>Enterobacteriaceae</taxon>
        <taxon>Enterobacter</taxon>
        <taxon>Enterobacter cloacae complex</taxon>
    </lineage>
</organism>
<gene>
    <name evidence="2" type="ORF">SS37_19510</name>
</gene>